<dbReference type="Proteomes" id="UP000559256">
    <property type="component" value="Unassembled WGS sequence"/>
</dbReference>
<dbReference type="OrthoDB" id="3267419at2759"/>
<evidence type="ECO:0000313" key="2">
    <source>
        <dbReference type="EMBL" id="KAF5369326.1"/>
    </source>
</evidence>
<feature type="region of interest" description="Disordered" evidence="1">
    <location>
        <begin position="178"/>
        <end position="203"/>
    </location>
</feature>
<gene>
    <name evidence="2" type="ORF">D9758_002744</name>
</gene>
<organism evidence="2 3">
    <name type="scientific">Tetrapyrgos nigripes</name>
    <dbReference type="NCBI Taxonomy" id="182062"/>
    <lineage>
        <taxon>Eukaryota</taxon>
        <taxon>Fungi</taxon>
        <taxon>Dikarya</taxon>
        <taxon>Basidiomycota</taxon>
        <taxon>Agaricomycotina</taxon>
        <taxon>Agaricomycetes</taxon>
        <taxon>Agaricomycetidae</taxon>
        <taxon>Agaricales</taxon>
        <taxon>Marasmiineae</taxon>
        <taxon>Marasmiaceae</taxon>
        <taxon>Tetrapyrgos</taxon>
    </lineage>
</organism>
<accession>A0A8H5GQU3</accession>
<keyword evidence="3" id="KW-1185">Reference proteome</keyword>
<evidence type="ECO:0000256" key="1">
    <source>
        <dbReference type="SAM" id="MobiDB-lite"/>
    </source>
</evidence>
<evidence type="ECO:0000313" key="3">
    <source>
        <dbReference type="Proteomes" id="UP000559256"/>
    </source>
</evidence>
<protein>
    <submittedName>
        <fullName evidence="2">Uncharacterized protein</fullName>
    </submittedName>
</protein>
<name>A0A8H5GQU3_9AGAR</name>
<feature type="compositionally biased region" description="Low complexity" evidence="1">
    <location>
        <begin position="191"/>
        <end position="203"/>
    </location>
</feature>
<comment type="caution">
    <text evidence="2">The sequence shown here is derived from an EMBL/GenBank/DDBJ whole genome shotgun (WGS) entry which is preliminary data.</text>
</comment>
<proteinExistence type="predicted"/>
<reference evidence="2 3" key="1">
    <citation type="journal article" date="2020" name="ISME J.">
        <title>Uncovering the hidden diversity of litter-decomposition mechanisms in mushroom-forming fungi.</title>
        <authorList>
            <person name="Floudas D."/>
            <person name="Bentzer J."/>
            <person name="Ahren D."/>
            <person name="Johansson T."/>
            <person name="Persson P."/>
            <person name="Tunlid A."/>
        </authorList>
    </citation>
    <scope>NUCLEOTIDE SEQUENCE [LARGE SCALE GENOMIC DNA]</scope>
    <source>
        <strain evidence="2 3">CBS 291.85</strain>
    </source>
</reference>
<sequence length="258" mass="28348">MLSPARSWSPLFFGKARSRISRIPAWVATGSTDPRIPLFHQVVLIYEQRSEQSFFIHVPSFLQRSVNLKPQDLHDLLCIRLQSNHNSPEILPTIPAHLITVILDLTAQLRSSTAGNYPTVISPSEALPFHSSVPLAAFLLEYPVLYCPDESTADHTSVSHLDQITLDVYECIISFSDDQTSGRKTSPRPVAASSHPSPTSTHSLLKFSCPSQLGLSSERLAPASVISRLQSHFSLSIAKLHGSLQIQHSTVTLNGVVL</sequence>
<dbReference type="EMBL" id="JAACJM010000013">
    <property type="protein sequence ID" value="KAF5369326.1"/>
    <property type="molecule type" value="Genomic_DNA"/>
</dbReference>
<dbReference type="AlphaFoldDB" id="A0A8H5GQU3"/>